<evidence type="ECO:0000259" key="1">
    <source>
        <dbReference type="Pfam" id="PF19081"/>
    </source>
</evidence>
<accession>A0ABN8F0M7</accession>
<dbReference type="EMBL" id="CAKLPY010000005">
    <property type="protein sequence ID" value="CAH0997759.1"/>
    <property type="molecule type" value="Genomic_DNA"/>
</dbReference>
<organism evidence="2 3">
    <name type="scientific">Emticicia aquatica</name>
    <dbReference type="NCBI Taxonomy" id="1681835"/>
    <lineage>
        <taxon>Bacteria</taxon>
        <taxon>Pseudomonadati</taxon>
        <taxon>Bacteroidota</taxon>
        <taxon>Cytophagia</taxon>
        <taxon>Cytophagales</taxon>
        <taxon>Leadbetterellaceae</taxon>
        <taxon>Emticicia</taxon>
    </lineage>
</organism>
<name>A0ABN8F0M7_9BACT</name>
<protein>
    <recommendedName>
        <fullName evidence="1">Ig-like domain-containing protein</fullName>
    </recommendedName>
</protein>
<gene>
    <name evidence="2" type="ORF">EMA8858_03893</name>
</gene>
<reference evidence="2" key="1">
    <citation type="submission" date="2021-12" db="EMBL/GenBank/DDBJ databases">
        <authorList>
            <person name="Rodrigo-Torres L."/>
            <person name="Arahal R. D."/>
            <person name="Lucena T."/>
        </authorList>
    </citation>
    <scope>NUCLEOTIDE SEQUENCE</scope>
    <source>
        <strain evidence="2">CECT 8858</strain>
    </source>
</reference>
<proteinExistence type="predicted"/>
<dbReference type="InterPro" id="IPR044023">
    <property type="entry name" value="Ig_7"/>
</dbReference>
<dbReference type="Proteomes" id="UP000837932">
    <property type="component" value="Unassembled WGS sequence"/>
</dbReference>
<dbReference type="Pfam" id="PF19081">
    <property type="entry name" value="Ig_7"/>
    <property type="match status" value="1"/>
</dbReference>
<evidence type="ECO:0000313" key="3">
    <source>
        <dbReference type="Proteomes" id="UP000837932"/>
    </source>
</evidence>
<evidence type="ECO:0000313" key="2">
    <source>
        <dbReference type="EMBL" id="CAH0997759.1"/>
    </source>
</evidence>
<feature type="domain" description="Ig-like" evidence="1">
    <location>
        <begin position="43"/>
        <end position="120"/>
    </location>
</feature>
<sequence>MTGTALASSTVSPTSTTTYYASCTTATCKSSASSVVVTVNATPAAPTAATASPSTICSGSSTTLSATCSTGTLAWYTNAGLTGTALASSTVSPTSTTTYYASCETATCKSSASSVVVTVNATPTTPNLSVIDPTCMVTTGSITVITPTGTYEYSLNGGTYQSSVSFTGLAPNAAYSIVARNTSTLCVSLATAGTIAALPSNCIVKVSPKALLQGAGSMTYAPYTANVSGLMRDNLRSLNLIPTNEPYTALGFTTPAIPSSTVSPSVLSVTGTNAIIDWVLVELRNATTPTTVIARKAALIQADGDVVDTDGISPVSFGVTDGNYKIAVLHRNHLGVMTAGNLALTSTTTLVDFTSLSTLVNGTNAQATISGKNYLWAGNANVNTTVIAQGASSDRSTVTSTVISASGNTNGVNTYIVSGYKNTDVNMDGKTIAQGLNADNSYILNLIINHPSNSTNRNNIFIITQQLP</sequence>
<keyword evidence="3" id="KW-1185">Reference proteome</keyword>
<comment type="caution">
    <text evidence="2">The sequence shown here is derived from an EMBL/GenBank/DDBJ whole genome shotgun (WGS) entry which is preliminary data.</text>
</comment>